<keyword evidence="3" id="KW-1185">Reference proteome</keyword>
<dbReference type="Proteomes" id="UP001295684">
    <property type="component" value="Unassembled WGS sequence"/>
</dbReference>
<proteinExistence type="predicted"/>
<feature type="region of interest" description="Disordered" evidence="1">
    <location>
        <begin position="107"/>
        <end position="126"/>
    </location>
</feature>
<organism evidence="2 3">
    <name type="scientific">Euplotes crassus</name>
    <dbReference type="NCBI Taxonomy" id="5936"/>
    <lineage>
        <taxon>Eukaryota</taxon>
        <taxon>Sar</taxon>
        <taxon>Alveolata</taxon>
        <taxon>Ciliophora</taxon>
        <taxon>Intramacronucleata</taxon>
        <taxon>Spirotrichea</taxon>
        <taxon>Hypotrichia</taxon>
        <taxon>Euplotida</taxon>
        <taxon>Euplotidae</taxon>
        <taxon>Moneuplotes</taxon>
    </lineage>
</organism>
<sequence length="197" mass="23054">MHSGYQTSSQETVYNTLVFKVLHMLQNRVMLYEQGKIVADKKKPKRMNFGVIFGKIFCKLQAMEQEKASQPMFSLGITDLAHYLGIFSTMRFRKYFEKMPELVKEKDDMSEANTSNKENTLNKENICSPLNNLDSIDLSHRNRIIQEDREIESEENNEVNSRREKTPNFKSRRPKIPKGKIQSTRYSINQTSKGNKY</sequence>
<protein>
    <submittedName>
        <fullName evidence="2">Uncharacterized protein</fullName>
    </submittedName>
</protein>
<evidence type="ECO:0000313" key="2">
    <source>
        <dbReference type="EMBL" id="CAI2370210.1"/>
    </source>
</evidence>
<feature type="compositionally biased region" description="Polar residues" evidence="1">
    <location>
        <begin position="111"/>
        <end position="126"/>
    </location>
</feature>
<name>A0AAD1XDB8_EUPCR</name>
<feature type="region of interest" description="Disordered" evidence="1">
    <location>
        <begin position="149"/>
        <end position="197"/>
    </location>
</feature>
<dbReference type="AlphaFoldDB" id="A0AAD1XDB8"/>
<evidence type="ECO:0000256" key="1">
    <source>
        <dbReference type="SAM" id="MobiDB-lite"/>
    </source>
</evidence>
<gene>
    <name evidence="2" type="ORF">ECRASSUSDP1_LOCUS11518</name>
</gene>
<feature type="compositionally biased region" description="Polar residues" evidence="1">
    <location>
        <begin position="181"/>
        <end position="197"/>
    </location>
</feature>
<evidence type="ECO:0000313" key="3">
    <source>
        <dbReference type="Proteomes" id="UP001295684"/>
    </source>
</evidence>
<reference evidence="2" key="1">
    <citation type="submission" date="2023-07" db="EMBL/GenBank/DDBJ databases">
        <authorList>
            <consortium name="AG Swart"/>
            <person name="Singh M."/>
            <person name="Singh A."/>
            <person name="Seah K."/>
            <person name="Emmerich C."/>
        </authorList>
    </citation>
    <scope>NUCLEOTIDE SEQUENCE</scope>
    <source>
        <strain evidence="2">DP1</strain>
    </source>
</reference>
<comment type="caution">
    <text evidence="2">The sequence shown here is derived from an EMBL/GenBank/DDBJ whole genome shotgun (WGS) entry which is preliminary data.</text>
</comment>
<dbReference type="EMBL" id="CAMPGE010011375">
    <property type="protein sequence ID" value="CAI2370210.1"/>
    <property type="molecule type" value="Genomic_DNA"/>
</dbReference>
<accession>A0AAD1XDB8</accession>